<feature type="domain" description="KRAB-related" evidence="2">
    <location>
        <begin position="4"/>
        <end position="67"/>
    </location>
</feature>
<feature type="compositionally biased region" description="Polar residues" evidence="1">
    <location>
        <begin position="135"/>
        <end position="157"/>
    </location>
</feature>
<feature type="compositionally biased region" description="Polar residues" evidence="1">
    <location>
        <begin position="112"/>
        <end position="124"/>
    </location>
</feature>
<dbReference type="GO" id="GO:0006355">
    <property type="term" value="P:regulation of DNA-templated transcription"/>
    <property type="evidence" value="ECO:0007669"/>
    <property type="project" value="InterPro"/>
</dbReference>
<keyword evidence="3" id="KW-1185">Reference proteome</keyword>
<proteinExistence type="predicted"/>
<dbReference type="Proteomes" id="UP000504606">
    <property type="component" value="Unplaced"/>
</dbReference>
<feature type="region of interest" description="Disordered" evidence="1">
    <location>
        <begin position="48"/>
        <end position="174"/>
    </location>
</feature>
<evidence type="ECO:0000259" key="2">
    <source>
        <dbReference type="PROSITE" id="PS50806"/>
    </source>
</evidence>
<dbReference type="RefSeq" id="XP_052131287.1">
    <property type="nucleotide sequence ID" value="XM_052275327.1"/>
</dbReference>
<evidence type="ECO:0000256" key="1">
    <source>
        <dbReference type="SAM" id="MobiDB-lite"/>
    </source>
</evidence>
<name>A0A9C6X928_FRAOC</name>
<protein>
    <submittedName>
        <fullName evidence="4">Histone-lysine N-methyltransferase PRDM7-like</fullName>
    </submittedName>
</protein>
<dbReference type="PANTHER" id="PTHR14112">
    <property type="entry name" value="SYNOVIAL SARCOMA, X MEMBER"/>
    <property type="match status" value="1"/>
</dbReference>
<dbReference type="GeneID" id="113215274"/>
<reference evidence="4" key="1">
    <citation type="submission" date="2025-08" db="UniProtKB">
        <authorList>
            <consortium name="RefSeq"/>
        </authorList>
    </citation>
    <scope>IDENTIFICATION</scope>
    <source>
        <tissue evidence="4">Whole organism</tissue>
    </source>
</reference>
<organism evidence="3 4">
    <name type="scientific">Frankliniella occidentalis</name>
    <name type="common">Western flower thrips</name>
    <name type="synonym">Euthrips occidentalis</name>
    <dbReference type="NCBI Taxonomy" id="133901"/>
    <lineage>
        <taxon>Eukaryota</taxon>
        <taxon>Metazoa</taxon>
        <taxon>Ecdysozoa</taxon>
        <taxon>Arthropoda</taxon>
        <taxon>Hexapoda</taxon>
        <taxon>Insecta</taxon>
        <taxon>Pterygota</taxon>
        <taxon>Neoptera</taxon>
        <taxon>Paraneoptera</taxon>
        <taxon>Thysanoptera</taxon>
        <taxon>Terebrantia</taxon>
        <taxon>Thripoidea</taxon>
        <taxon>Thripidae</taxon>
        <taxon>Frankliniella</taxon>
    </lineage>
</organism>
<dbReference type="KEGG" id="foc:113215274"/>
<dbReference type="PANTHER" id="PTHR14112:SF1">
    <property type="entry name" value="KRAB-RELATED DOMAIN-CONTAINING PROTEIN"/>
    <property type="match status" value="1"/>
</dbReference>
<accession>A0A9C6X928</accession>
<evidence type="ECO:0000313" key="4">
    <source>
        <dbReference type="RefSeq" id="XP_052131287.1"/>
    </source>
</evidence>
<evidence type="ECO:0000313" key="3">
    <source>
        <dbReference type="Proteomes" id="UP000504606"/>
    </source>
</evidence>
<sequence length="204" mass="23513">MPSDSESEFEDLKEYFPACEWREMKGYEKMSYRNAKRNYHHMQRCGLTPLKPAFMTRKLKLPKRQSTKSKPNAEGLSREKTKKRKVEDEQLGNNDDDLNWSPSRDKVKAHRNSQPEPESTSAASAVQRVTRAGRKSSTSTLRESQTQPVASETQTSRYPKRDGSRRTYTDVPDDDDFLFCDDCDQEWEGDCPEHGPLLVVADTE</sequence>
<feature type="compositionally biased region" description="Basic and acidic residues" evidence="1">
    <location>
        <begin position="159"/>
        <end position="168"/>
    </location>
</feature>
<dbReference type="AlphaFoldDB" id="A0A9C6X928"/>
<dbReference type="InterPro" id="IPR003655">
    <property type="entry name" value="aKRAB"/>
</dbReference>
<gene>
    <name evidence="4" type="primary">LOC113215274</name>
</gene>
<dbReference type="PROSITE" id="PS50806">
    <property type="entry name" value="KRAB_RELATED"/>
    <property type="match status" value="1"/>
</dbReference>
<dbReference type="OrthoDB" id="9439903at2759"/>
<feature type="compositionally biased region" description="Basic residues" evidence="1">
    <location>
        <begin position="57"/>
        <end position="67"/>
    </location>
</feature>
<feature type="non-terminal residue" evidence="4">
    <location>
        <position position="204"/>
    </location>
</feature>